<reference evidence="2" key="1">
    <citation type="submission" date="2021-02" db="EMBL/GenBank/DDBJ databases">
        <authorList>
            <person name="Nowell W R."/>
        </authorList>
    </citation>
    <scope>NUCLEOTIDE SEQUENCE</scope>
    <source>
        <strain evidence="2">Ploen Becks lab</strain>
    </source>
</reference>
<dbReference type="Pfam" id="PF00078">
    <property type="entry name" value="RVT_1"/>
    <property type="match status" value="1"/>
</dbReference>
<comment type="caution">
    <text evidence="2">The sequence shown here is derived from an EMBL/GenBank/DDBJ whole genome shotgun (WGS) entry which is preliminary data.</text>
</comment>
<name>A0A813SF03_9BILA</name>
<keyword evidence="3" id="KW-1185">Reference proteome</keyword>
<dbReference type="Proteomes" id="UP000663879">
    <property type="component" value="Unassembled WGS sequence"/>
</dbReference>
<protein>
    <recommendedName>
        <fullName evidence="1">Reverse transcriptase domain-containing protein</fullName>
    </recommendedName>
</protein>
<proteinExistence type="predicted"/>
<accession>A0A813SF03</accession>
<feature type="domain" description="Reverse transcriptase" evidence="1">
    <location>
        <begin position="1"/>
        <end position="98"/>
    </location>
</feature>
<dbReference type="AlphaFoldDB" id="A0A813SF03"/>
<gene>
    <name evidence="2" type="ORF">OXX778_LOCUS6125</name>
</gene>
<sequence length="214" mass="24639">MNNLLKECTALDLCANGINLSVLAYCDEILILSPSEGHCQILLKICEDFSKNWKIDFNTNKSAALTLHKAKNNSLPNFILNNANIPNVQNVEYLGLPIGNSEFVAEFLEQKWKKVEKSFYSLYGLGCKLKMSSPEVIGFLYKQFCQSTFRYYLDLLFIGEKKISDIDIRQNLLLKRAFGIKKFARFRALLEAVNIETIEQMYLKDKISFIKQIR</sequence>
<evidence type="ECO:0000313" key="3">
    <source>
        <dbReference type="Proteomes" id="UP000663879"/>
    </source>
</evidence>
<dbReference type="OrthoDB" id="10014409at2759"/>
<organism evidence="2 3">
    <name type="scientific">Brachionus calyciflorus</name>
    <dbReference type="NCBI Taxonomy" id="104777"/>
    <lineage>
        <taxon>Eukaryota</taxon>
        <taxon>Metazoa</taxon>
        <taxon>Spiralia</taxon>
        <taxon>Gnathifera</taxon>
        <taxon>Rotifera</taxon>
        <taxon>Eurotatoria</taxon>
        <taxon>Monogononta</taxon>
        <taxon>Pseudotrocha</taxon>
        <taxon>Ploima</taxon>
        <taxon>Brachionidae</taxon>
        <taxon>Brachionus</taxon>
    </lineage>
</organism>
<evidence type="ECO:0000259" key="1">
    <source>
        <dbReference type="PROSITE" id="PS50878"/>
    </source>
</evidence>
<dbReference type="EMBL" id="CAJNOC010000707">
    <property type="protein sequence ID" value="CAF0794181.1"/>
    <property type="molecule type" value="Genomic_DNA"/>
</dbReference>
<evidence type="ECO:0000313" key="2">
    <source>
        <dbReference type="EMBL" id="CAF0794181.1"/>
    </source>
</evidence>
<dbReference type="PROSITE" id="PS50878">
    <property type="entry name" value="RT_POL"/>
    <property type="match status" value="1"/>
</dbReference>
<dbReference type="InterPro" id="IPR000477">
    <property type="entry name" value="RT_dom"/>
</dbReference>